<dbReference type="Proteomes" id="UP001501788">
    <property type="component" value="Unassembled WGS sequence"/>
</dbReference>
<keyword evidence="2" id="KW-1185">Reference proteome</keyword>
<proteinExistence type="predicted"/>
<sequence length="76" mass="8313">MAKPKSEWPTKVMALVRSGNIPAAIAQIKVAPTLGDLTRLQKLIEPLPVTPTHTHLRQVVAEEHALLSAPRLHRAP</sequence>
<evidence type="ECO:0000313" key="1">
    <source>
        <dbReference type="EMBL" id="GAA4428499.1"/>
    </source>
</evidence>
<reference evidence="2" key="1">
    <citation type="journal article" date="2019" name="Int. J. Syst. Evol. Microbiol.">
        <title>The Global Catalogue of Microorganisms (GCM) 10K type strain sequencing project: providing services to taxonomists for standard genome sequencing and annotation.</title>
        <authorList>
            <consortium name="The Broad Institute Genomics Platform"/>
            <consortium name="The Broad Institute Genome Sequencing Center for Infectious Disease"/>
            <person name="Wu L."/>
            <person name="Ma J."/>
        </authorList>
    </citation>
    <scope>NUCLEOTIDE SEQUENCE [LARGE SCALE GENOMIC DNA]</scope>
    <source>
        <strain evidence="2">JCM 31890</strain>
    </source>
</reference>
<dbReference type="RefSeq" id="WP_345066318.1">
    <property type="nucleotide sequence ID" value="NZ_BAABEX010000029.1"/>
</dbReference>
<accession>A0ABP8LF33</accession>
<organism evidence="1 2">
    <name type="scientific">Acidovorax lacteus</name>
    <dbReference type="NCBI Taxonomy" id="1924988"/>
    <lineage>
        <taxon>Bacteria</taxon>
        <taxon>Pseudomonadati</taxon>
        <taxon>Pseudomonadota</taxon>
        <taxon>Betaproteobacteria</taxon>
        <taxon>Burkholderiales</taxon>
        <taxon>Comamonadaceae</taxon>
        <taxon>Acidovorax</taxon>
    </lineage>
</organism>
<evidence type="ECO:0000313" key="2">
    <source>
        <dbReference type="Proteomes" id="UP001501788"/>
    </source>
</evidence>
<name>A0ABP8LF33_9BURK</name>
<protein>
    <submittedName>
        <fullName evidence="1">Uncharacterized protein</fullName>
    </submittedName>
</protein>
<comment type="caution">
    <text evidence="1">The sequence shown here is derived from an EMBL/GenBank/DDBJ whole genome shotgun (WGS) entry which is preliminary data.</text>
</comment>
<gene>
    <name evidence="1" type="ORF">GCM10023090_27390</name>
</gene>
<dbReference type="EMBL" id="BAABEX010000029">
    <property type="protein sequence ID" value="GAA4428499.1"/>
    <property type="molecule type" value="Genomic_DNA"/>
</dbReference>